<keyword evidence="3" id="KW-1185">Reference proteome</keyword>
<dbReference type="SUPFAM" id="SSF47413">
    <property type="entry name" value="lambda repressor-like DNA-binding domains"/>
    <property type="match status" value="1"/>
</dbReference>
<sequence>MQDVPLTGRQIRAARGALNWSVQELADRTGVGTATIVRYEVAEGVPKSRKGNLAAIRRALEAAGIEFIGAPDDRPGLRIGVPPRQP</sequence>
<protein>
    <submittedName>
        <fullName evidence="2">Helix-turn-helix protein</fullName>
    </submittedName>
</protein>
<dbReference type="InterPro" id="IPR010982">
    <property type="entry name" value="Lambda_DNA-bd_dom_sf"/>
</dbReference>
<dbReference type="PROSITE" id="PS50943">
    <property type="entry name" value="HTH_CROC1"/>
    <property type="match status" value="1"/>
</dbReference>
<dbReference type="OrthoDB" id="7206663at2"/>
<dbReference type="Gene3D" id="1.10.260.40">
    <property type="entry name" value="lambda repressor-like DNA-binding domains"/>
    <property type="match status" value="1"/>
</dbReference>
<dbReference type="Pfam" id="PF01381">
    <property type="entry name" value="HTH_3"/>
    <property type="match status" value="1"/>
</dbReference>
<dbReference type="RefSeq" id="WP_132461837.1">
    <property type="nucleotide sequence ID" value="NZ_SLXP01000005.1"/>
</dbReference>
<evidence type="ECO:0000259" key="1">
    <source>
        <dbReference type="PROSITE" id="PS50943"/>
    </source>
</evidence>
<dbReference type="GO" id="GO:0003677">
    <property type="term" value="F:DNA binding"/>
    <property type="evidence" value="ECO:0007669"/>
    <property type="project" value="InterPro"/>
</dbReference>
<feature type="domain" description="HTH cro/C1-type" evidence="1">
    <location>
        <begin position="11"/>
        <end position="67"/>
    </location>
</feature>
<dbReference type="EMBL" id="SLXP01000005">
    <property type="protein sequence ID" value="TCP41259.1"/>
    <property type="molecule type" value="Genomic_DNA"/>
</dbReference>
<organism evidence="2 3">
    <name type="scientific">Rhodovulum marinum</name>
    <dbReference type="NCBI Taxonomy" id="320662"/>
    <lineage>
        <taxon>Bacteria</taxon>
        <taxon>Pseudomonadati</taxon>
        <taxon>Pseudomonadota</taxon>
        <taxon>Alphaproteobacteria</taxon>
        <taxon>Rhodobacterales</taxon>
        <taxon>Paracoccaceae</taxon>
        <taxon>Rhodovulum</taxon>
    </lineage>
</organism>
<reference evidence="2 3" key="1">
    <citation type="submission" date="2019-03" db="EMBL/GenBank/DDBJ databases">
        <title>Genomic Encyclopedia of Type Strains, Phase IV (KMG-IV): sequencing the most valuable type-strain genomes for metagenomic binning, comparative biology and taxonomic classification.</title>
        <authorList>
            <person name="Goeker M."/>
        </authorList>
    </citation>
    <scope>NUCLEOTIDE SEQUENCE [LARGE SCALE GENOMIC DNA]</scope>
    <source>
        <strain evidence="2 3">DSM 18063</strain>
    </source>
</reference>
<name>A0A4R2PYY7_9RHOB</name>
<dbReference type="CDD" id="cd00093">
    <property type="entry name" value="HTH_XRE"/>
    <property type="match status" value="1"/>
</dbReference>
<evidence type="ECO:0000313" key="3">
    <source>
        <dbReference type="Proteomes" id="UP000294835"/>
    </source>
</evidence>
<proteinExistence type="predicted"/>
<dbReference type="InterPro" id="IPR001387">
    <property type="entry name" value="Cro/C1-type_HTH"/>
</dbReference>
<dbReference type="AlphaFoldDB" id="A0A4R2PYY7"/>
<evidence type="ECO:0000313" key="2">
    <source>
        <dbReference type="EMBL" id="TCP41259.1"/>
    </source>
</evidence>
<gene>
    <name evidence="2" type="ORF">EV662_1053</name>
</gene>
<accession>A0A4R2PYY7</accession>
<comment type="caution">
    <text evidence="2">The sequence shown here is derived from an EMBL/GenBank/DDBJ whole genome shotgun (WGS) entry which is preliminary data.</text>
</comment>
<dbReference type="SMART" id="SM00530">
    <property type="entry name" value="HTH_XRE"/>
    <property type="match status" value="1"/>
</dbReference>
<dbReference type="Proteomes" id="UP000294835">
    <property type="component" value="Unassembled WGS sequence"/>
</dbReference>